<dbReference type="Proteomes" id="UP001597214">
    <property type="component" value="Unassembled WGS sequence"/>
</dbReference>
<sequence>MNRRGKILCALIIIIGLFIQIANIQLNNVNASASDWEYIDDYAPNVKFALDTNEYWYRFRITDDTHVYDVKTTNIYDDLGNTHRSIYNIGSYENTSSNRDKWMMIDENLPSTNYWSVHQTISIQRLKKSNTWETVGTYNPDVNFPINTDQYWYRYRVTWSSGEPVYTQFREESGGPWGPVVGMIYQVSGRENPDYDREKWMMFDEVLPSGNYFVKNTQVTVQRLKKNRFPTLNLTTSNNQILSEVNGRNALQLQGTFLDSDAGDQINIRYSLDGLPTHQNKVLP</sequence>
<dbReference type="RefSeq" id="WP_377927247.1">
    <property type="nucleotide sequence ID" value="NZ_JBHUEM010000005.1"/>
</dbReference>
<accession>A0ABW4LLW5</accession>
<name>A0ABW4LLW5_9BACI</name>
<comment type="caution">
    <text evidence="1">The sequence shown here is derived from an EMBL/GenBank/DDBJ whole genome shotgun (WGS) entry which is preliminary data.</text>
</comment>
<reference evidence="2" key="1">
    <citation type="journal article" date="2019" name="Int. J. Syst. Evol. Microbiol.">
        <title>The Global Catalogue of Microorganisms (GCM) 10K type strain sequencing project: providing services to taxonomists for standard genome sequencing and annotation.</title>
        <authorList>
            <consortium name="The Broad Institute Genomics Platform"/>
            <consortium name="The Broad Institute Genome Sequencing Center for Infectious Disease"/>
            <person name="Wu L."/>
            <person name="Ma J."/>
        </authorList>
    </citation>
    <scope>NUCLEOTIDE SEQUENCE [LARGE SCALE GENOMIC DNA]</scope>
    <source>
        <strain evidence="2">CCUG 49339</strain>
    </source>
</reference>
<dbReference type="EMBL" id="JBHUEM010000005">
    <property type="protein sequence ID" value="MFD1736102.1"/>
    <property type="molecule type" value="Genomic_DNA"/>
</dbReference>
<evidence type="ECO:0000313" key="2">
    <source>
        <dbReference type="Proteomes" id="UP001597214"/>
    </source>
</evidence>
<organism evidence="1 2">
    <name type="scientific">Bacillus salitolerans</name>
    <dbReference type="NCBI Taxonomy" id="1437434"/>
    <lineage>
        <taxon>Bacteria</taxon>
        <taxon>Bacillati</taxon>
        <taxon>Bacillota</taxon>
        <taxon>Bacilli</taxon>
        <taxon>Bacillales</taxon>
        <taxon>Bacillaceae</taxon>
        <taxon>Bacillus</taxon>
    </lineage>
</organism>
<proteinExistence type="predicted"/>
<protein>
    <submittedName>
        <fullName evidence="1">Uncharacterized protein</fullName>
    </submittedName>
</protein>
<evidence type="ECO:0000313" key="1">
    <source>
        <dbReference type="EMBL" id="MFD1736102.1"/>
    </source>
</evidence>
<gene>
    <name evidence="1" type="ORF">ACFSCX_05940</name>
</gene>
<keyword evidence="2" id="KW-1185">Reference proteome</keyword>